<dbReference type="Pfam" id="PF00732">
    <property type="entry name" value="GMC_oxred_N"/>
    <property type="match status" value="1"/>
</dbReference>
<evidence type="ECO:0000313" key="3">
    <source>
        <dbReference type="EMBL" id="CAK7221638.1"/>
    </source>
</evidence>
<gene>
    <name evidence="3" type="ORF">SEUCBS140593_004633</name>
</gene>
<dbReference type="PROSITE" id="PS00624">
    <property type="entry name" value="GMC_OXRED_2"/>
    <property type="match status" value="1"/>
</dbReference>
<dbReference type="PIRSF" id="PIRSF000137">
    <property type="entry name" value="Alcohol_oxidase"/>
    <property type="match status" value="1"/>
</dbReference>
<keyword evidence="4" id="KW-1185">Reference proteome</keyword>
<dbReference type="SUPFAM" id="SSF54373">
    <property type="entry name" value="FAD-linked reductases, C-terminal domain"/>
    <property type="match status" value="1"/>
</dbReference>
<organism evidence="3 4">
    <name type="scientific">Sporothrix eucalyptigena</name>
    <dbReference type="NCBI Taxonomy" id="1812306"/>
    <lineage>
        <taxon>Eukaryota</taxon>
        <taxon>Fungi</taxon>
        <taxon>Dikarya</taxon>
        <taxon>Ascomycota</taxon>
        <taxon>Pezizomycotina</taxon>
        <taxon>Sordariomycetes</taxon>
        <taxon>Sordariomycetidae</taxon>
        <taxon>Ophiostomatales</taxon>
        <taxon>Ophiostomataceae</taxon>
        <taxon>Sporothrix</taxon>
    </lineage>
</organism>
<dbReference type="Pfam" id="PF05199">
    <property type="entry name" value="GMC_oxred_C"/>
    <property type="match status" value="1"/>
</dbReference>
<dbReference type="InterPro" id="IPR012132">
    <property type="entry name" value="GMC_OxRdtase"/>
</dbReference>
<dbReference type="PANTHER" id="PTHR11552:SF78">
    <property type="entry name" value="GLUCOSE-METHANOL-CHOLINE OXIDOREDUCTASE N-TERMINAL DOMAIN-CONTAINING PROTEIN"/>
    <property type="match status" value="1"/>
</dbReference>
<dbReference type="Proteomes" id="UP001642482">
    <property type="component" value="Unassembled WGS sequence"/>
</dbReference>
<dbReference type="Gene3D" id="3.30.560.10">
    <property type="entry name" value="Glucose Oxidase, domain 3"/>
    <property type="match status" value="1"/>
</dbReference>
<comment type="caution">
    <text evidence="3">The sequence shown here is derived from an EMBL/GenBank/DDBJ whole genome shotgun (WGS) entry which is preliminary data.</text>
</comment>
<dbReference type="Gene3D" id="3.50.50.60">
    <property type="entry name" value="FAD/NAD(P)-binding domain"/>
    <property type="match status" value="1"/>
</dbReference>
<dbReference type="InterPro" id="IPR007867">
    <property type="entry name" value="GMC_OxRtase_C"/>
</dbReference>
<evidence type="ECO:0000313" key="4">
    <source>
        <dbReference type="Proteomes" id="UP001642482"/>
    </source>
</evidence>
<accession>A0ABP0BPQ8</accession>
<dbReference type="EMBL" id="CAWUHD010000041">
    <property type="protein sequence ID" value="CAK7221638.1"/>
    <property type="molecule type" value="Genomic_DNA"/>
</dbReference>
<comment type="similarity">
    <text evidence="1">Belongs to the GMC oxidoreductase family.</text>
</comment>
<evidence type="ECO:0000259" key="2">
    <source>
        <dbReference type="PROSITE" id="PS00624"/>
    </source>
</evidence>
<dbReference type="InterPro" id="IPR000172">
    <property type="entry name" value="GMC_OxRdtase_N"/>
</dbReference>
<protein>
    <recommendedName>
        <fullName evidence="2">Glucose-methanol-choline oxidoreductase N-terminal domain-containing protein</fullName>
    </recommendedName>
</protein>
<dbReference type="SUPFAM" id="SSF51905">
    <property type="entry name" value="FAD/NAD(P)-binding domain"/>
    <property type="match status" value="1"/>
</dbReference>
<evidence type="ECO:0000256" key="1">
    <source>
        <dbReference type="ARBA" id="ARBA00010790"/>
    </source>
</evidence>
<dbReference type="InterPro" id="IPR036188">
    <property type="entry name" value="FAD/NAD-bd_sf"/>
</dbReference>
<name>A0ABP0BPQ8_9PEZI</name>
<reference evidence="3 4" key="1">
    <citation type="submission" date="2024-01" db="EMBL/GenBank/DDBJ databases">
        <authorList>
            <person name="Allen C."/>
            <person name="Tagirdzhanova G."/>
        </authorList>
    </citation>
    <scope>NUCLEOTIDE SEQUENCE [LARGE SCALE GENOMIC DNA]</scope>
</reference>
<dbReference type="PANTHER" id="PTHR11552">
    <property type="entry name" value="GLUCOSE-METHANOL-CHOLINE GMC OXIDOREDUCTASE"/>
    <property type="match status" value="1"/>
</dbReference>
<proteinExistence type="inferred from homology"/>
<feature type="domain" description="Glucose-methanol-choline oxidoreductase N-terminal" evidence="2">
    <location>
        <begin position="286"/>
        <end position="300"/>
    </location>
</feature>
<sequence>MGLSNQLPKGLDEVDIIVAGGGTAGCIVASRIAEADPNLSVLVVEGGKDNYNVESVVYPALFLENLAPTTTTANFHVAKASKSLLGRESIVPTGGTLGGGSSINFMLYNRARPIDFDQWGQPGWSYKELLPFAKKLETFHGEDPKDTHGKSGKIHATYDNFRSEASQDAFLEAARKRGYATIPDLQDFGPDMGFSRSASWTSPDGRRSDTAHRYLHPLLRDGKHPNLHVLVKHNVERVLFDSNKRASGVELSINPRFAANGVAVPESATSPTIQVRARKLVVVSAGAMGTPPVLERSGVGNPEILKKAGVDVVSAVPGVGHDYQDHNLTLFSYKAKGIPPEKTNDALMSGRKDRNAAIASKDFALTWNTCDIIGKTRPSDKEIDALGPEFRAAWDRDFKDYPERPLMLFGMLGMFIGDYSALPDPEGQYFTIGDYTAYPYARGHLHITGPKAKDPLDFDVGFFDDPHDIDLKKQVYAYKTQREIVRRTAWFSGEVAATHPPFAKNSKAAIIDGPVNADTLEDVVYTAEDDAVLEKWLRGVVATTWHSLGTAKMGDVNKNGVLDPRLNVHGVTGLKVVDLSVAPGNVACNTNSVALMIGEKGADIILKDLGIAA</sequence>